<reference evidence="1 2" key="1">
    <citation type="submission" date="2021-02" db="EMBL/GenBank/DDBJ databases">
        <title>Complete genome of Desulfoluna sp. strain ASN36.</title>
        <authorList>
            <person name="Takahashi A."/>
            <person name="Kojima H."/>
            <person name="Fukui M."/>
        </authorList>
    </citation>
    <scope>NUCLEOTIDE SEQUENCE [LARGE SCALE GENOMIC DNA]</scope>
    <source>
        <strain evidence="1 2">ASN36</strain>
    </source>
</reference>
<dbReference type="RefSeq" id="WP_236889096.1">
    <property type="nucleotide sequence ID" value="NZ_AP024488.1"/>
</dbReference>
<name>A0ABN6F7H2_9BACT</name>
<proteinExistence type="predicted"/>
<dbReference type="Proteomes" id="UP001320148">
    <property type="component" value="Chromosome"/>
</dbReference>
<keyword evidence="2" id="KW-1185">Reference proteome</keyword>
<gene>
    <name evidence="1" type="ORF">DSLASN_33270</name>
</gene>
<organism evidence="1 2">
    <name type="scientific">Desulfoluna limicola</name>
    <dbReference type="NCBI Taxonomy" id="2810562"/>
    <lineage>
        <taxon>Bacteria</taxon>
        <taxon>Pseudomonadati</taxon>
        <taxon>Thermodesulfobacteriota</taxon>
        <taxon>Desulfobacteria</taxon>
        <taxon>Desulfobacterales</taxon>
        <taxon>Desulfolunaceae</taxon>
        <taxon>Desulfoluna</taxon>
    </lineage>
</organism>
<accession>A0ABN6F7H2</accession>
<evidence type="ECO:0000313" key="1">
    <source>
        <dbReference type="EMBL" id="BCS97695.1"/>
    </source>
</evidence>
<sequence>MLIYKEFSINGKLEFTEHSAYNNEGLETARVETDNEGIMRQEYTYEYSQDGRIIKETYRHIDPPSSSSGVYTYENPAPGVLITTETRKDNRDGLIICVYETRREENAPTVFTFDMWGDGTMDARSVYYPLSGSVTESSHDGNPSYSLKISPAGESLYEHYLPMDGITDYVLRTFFDSWGNPEGDATDIDNDGSIDSVSTTEIRTDGNGKFLFIHEHDENNDGEIDSIRTECYRLKIEPTP</sequence>
<evidence type="ECO:0000313" key="2">
    <source>
        <dbReference type="Proteomes" id="UP001320148"/>
    </source>
</evidence>
<protein>
    <submittedName>
        <fullName evidence="1">Uncharacterized protein</fullName>
    </submittedName>
</protein>
<dbReference type="EMBL" id="AP024488">
    <property type="protein sequence ID" value="BCS97695.1"/>
    <property type="molecule type" value="Genomic_DNA"/>
</dbReference>